<evidence type="ECO:0000256" key="1">
    <source>
        <dbReference type="SAM" id="MobiDB-lite"/>
    </source>
</evidence>
<gene>
    <name evidence="3" type="ORF">EV684_1153</name>
</gene>
<dbReference type="Proteomes" id="UP000295106">
    <property type="component" value="Unassembled WGS sequence"/>
</dbReference>
<accession>A0A4R2LYH8</accession>
<dbReference type="GeneID" id="99685214"/>
<dbReference type="OrthoDB" id="8565731at2"/>
<dbReference type="AlphaFoldDB" id="A0A4R2LYH8"/>
<keyword evidence="2" id="KW-0812">Transmembrane</keyword>
<proteinExistence type="predicted"/>
<dbReference type="RefSeq" id="WP_132649186.1">
    <property type="nucleotide sequence ID" value="NZ_CP181386.1"/>
</dbReference>
<dbReference type="EMBL" id="SLXD01000015">
    <property type="protein sequence ID" value="TCO99211.1"/>
    <property type="molecule type" value="Genomic_DNA"/>
</dbReference>
<evidence type="ECO:0000313" key="4">
    <source>
        <dbReference type="Proteomes" id="UP000295106"/>
    </source>
</evidence>
<keyword evidence="2" id="KW-1133">Transmembrane helix</keyword>
<comment type="caution">
    <text evidence="3">The sequence shown here is derived from an EMBL/GenBank/DDBJ whole genome shotgun (WGS) entry which is preliminary data.</text>
</comment>
<reference evidence="3 4" key="1">
    <citation type="submission" date="2019-03" db="EMBL/GenBank/DDBJ databases">
        <title>Genomic Encyclopedia of Type Strains, Phase IV (KMG-IV): sequencing the most valuable type-strain genomes for metagenomic binning, comparative biology and taxonomic classification.</title>
        <authorList>
            <person name="Goeker M."/>
        </authorList>
    </citation>
    <scope>NUCLEOTIDE SEQUENCE [LARGE SCALE GENOMIC DNA]</scope>
    <source>
        <strain evidence="3 4">DSM 1709</strain>
    </source>
</reference>
<organism evidence="3 4">
    <name type="scientific">Rubrivivax gelatinosus</name>
    <name type="common">Rhodocyclus gelatinosus</name>
    <name type="synonym">Rhodopseudomonas gelatinosa</name>
    <dbReference type="NCBI Taxonomy" id="28068"/>
    <lineage>
        <taxon>Bacteria</taxon>
        <taxon>Pseudomonadati</taxon>
        <taxon>Pseudomonadota</taxon>
        <taxon>Betaproteobacteria</taxon>
        <taxon>Burkholderiales</taxon>
        <taxon>Sphaerotilaceae</taxon>
        <taxon>Rubrivivax</taxon>
    </lineage>
</organism>
<evidence type="ECO:0008006" key="5">
    <source>
        <dbReference type="Google" id="ProtNLM"/>
    </source>
</evidence>
<evidence type="ECO:0000256" key="2">
    <source>
        <dbReference type="SAM" id="Phobius"/>
    </source>
</evidence>
<sequence length="86" mass="8916">MYIVAIAWIYVVLMMALAEALSANGSVLGAIVTFTMYGVLPLAIVLYIMGTPARRRARRAAEASAAAPDGGGHAAGDPVAAERKEP</sequence>
<keyword evidence="2" id="KW-0472">Membrane</keyword>
<feature type="transmembrane region" description="Helical" evidence="2">
    <location>
        <begin position="28"/>
        <end position="49"/>
    </location>
</feature>
<feature type="region of interest" description="Disordered" evidence="1">
    <location>
        <begin position="60"/>
        <end position="86"/>
    </location>
</feature>
<evidence type="ECO:0000313" key="3">
    <source>
        <dbReference type="EMBL" id="TCO99211.1"/>
    </source>
</evidence>
<name>A0A4R2LYH8_RUBGE</name>
<protein>
    <recommendedName>
        <fullName evidence="5">Transmembrane protein</fullName>
    </recommendedName>
</protein>